<evidence type="ECO:0000256" key="1">
    <source>
        <dbReference type="SAM" id="MobiDB-lite"/>
    </source>
</evidence>
<protein>
    <submittedName>
        <fullName evidence="2">Uncharacterized protein</fullName>
    </submittedName>
</protein>
<reference evidence="2" key="1">
    <citation type="submission" date="2019-11" db="EMBL/GenBank/DDBJ databases">
        <authorList>
            <person name="Liu Y."/>
            <person name="Hou J."/>
            <person name="Li T.-Q."/>
            <person name="Guan C.-H."/>
            <person name="Wu X."/>
            <person name="Wu H.-Z."/>
            <person name="Ling F."/>
            <person name="Zhang R."/>
            <person name="Shi X.-G."/>
            <person name="Ren J.-P."/>
            <person name="Chen E.-F."/>
            <person name="Sun J.-M."/>
        </authorList>
    </citation>
    <scope>NUCLEOTIDE SEQUENCE</scope>
    <source>
        <strain evidence="2">Adult_tree_wgs_1</strain>
        <tissue evidence="2">Leaves</tissue>
    </source>
</reference>
<keyword evidence="3" id="KW-1185">Reference proteome</keyword>
<sequence>MPYNNFYGDGPRGFTEEFRMKYSIPDNVQVERVTTDRIPFGKDFIILPLFAFIEGGGGGGKVSNEPLPPLLPARLQPCAHPSCGKHLASSPLGDKVGRIEQHVVHLGRLDASVHGIKEPQVKVSYNFEWELSTLSLIILSQPGRARRSRDRIESLECEGSPTVGINLASTANAIPGPRSLYLRVTEAVGATKAHPIDQPEQQNWPPAKAAEDVEVLPSGLAEDDPANLNEPSVPFVPDFECSDKHVITVGDSLEGSPLLSMTLLKGLALRKDMENLPTGKVKNTAELCLFLAKVGQCANKVTWMSSWRLKDHDRLKEEKKLMEDDLPNKLEEAGDAGYNEAGEYYQQQVQSLVTKAFKEGELKGIKDTDISSFLRGYQVGLDYAEVPEIDHRREPPVVPPVELPKSLLPAEQPNLTTNSQLDPTDLAEA</sequence>
<feature type="compositionally biased region" description="Polar residues" evidence="1">
    <location>
        <begin position="413"/>
        <end position="422"/>
    </location>
</feature>
<proteinExistence type="predicted"/>
<accession>A0A834GW66</accession>
<dbReference type="AlphaFoldDB" id="A0A834GW66"/>
<feature type="region of interest" description="Disordered" evidence="1">
    <location>
        <begin position="388"/>
        <end position="429"/>
    </location>
</feature>
<evidence type="ECO:0000313" key="2">
    <source>
        <dbReference type="EMBL" id="KAF7141440.1"/>
    </source>
</evidence>
<dbReference type="EMBL" id="WJXA01000006">
    <property type="protein sequence ID" value="KAF7141440.1"/>
    <property type="molecule type" value="Genomic_DNA"/>
</dbReference>
<organism evidence="2 3">
    <name type="scientific">Rhododendron simsii</name>
    <name type="common">Sims's rhododendron</name>
    <dbReference type="NCBI Taxonomy" id="118357"/>
    <lineage>
        <taxon>Eukaryota</taxon>
        <taxon>Viridiplantae</taxon>
        <taxon>Streptophyta</taxon>
        <taxon>Embryophyta</taxon>
        <taxon>Tracheophyta</taxon>
        <taxon>Spermatophyta</taxon>
        <taxon>Magnoliopsida</taxon>
        <taxon>eudicotyledons</taxon>
        <taxon>Gunneridae</taxon>
        <taxon>Pentapetalae</taxon>
        <taxon>asterids</taxon>
        <taxon>Ericales</taxon>
        <taxon>Ericaceae</taxon>
        <taxon>Ericoideae</taxon>
        <taxon>Rhodoreae</taxon>
        <taxon>Rhododendron</taxon>
    </lineage>
</organism>
<comment type="caution">
    <text evidence="2">The sequence shown here is derived from an EMBL/GenBank/DDBJ whole genome shotgun (WGS) entry which is preliminary data.</text>
</comment>
<evidence type="ECO:0000313" key="3">
    <source>
        <dbReference type="Proteomes" id="UP000626092"/>
    </source>
</evidence>
<dbReference type="OrthoDB" id="1811528at2759"/>
<dbReference type="Proteomes" id="UP000626092">
    <property type="component" value="Unassembled WGS sequence"/>
</dbReference>
<name>A0A834GW66_RHOSS</name>
<gene>
    <name evidence="2" type="ORF">RHSIM_Rhsim06G0145900</name>
</gene>